<gene>
    <name evidence="4" type="ORF">TEA_009406</name>
</gene>
<dbReference type="GO" id="GO:0005783">
    <property type="term" value="C:endoplasmic reticulum"/>
    <property type="evidence" value="ECO:0007669"/>
    <property type="project" value="TreeGrafter"/>
</dbReference>
<dbReference type="GO" id="GO:0006882">
    <property type="term" value="P:intracellular zinc ion homeostasis"/>
    <property type="evidence" value="ECO:0007669"/>
    <property type="project" value="TreeGrafter"/>
</dbReference>
<feature type="compositionally biased region" description="Polar residues" evidence="2">
    <location>
        <begin position="310"/>
        <end position="336"/>
    </location>
</feature>
<reference evidence="4 5" key="1">
    <citation type="journal article" date="2018" name="Proc. Natl. Acad. Sci. U.S.A.">
        <title>Draft genome sequence of Camellia sinensis var. sinensis provides insights into the evolution of the tea genome and tea quality.</title>
        <authorList>
            <person name="Wei C."/>
            <person name="Yang H."/>
            <person name="Wang S."/>
            <person name="Zhao J."/>
            <person name="Liu C."/>
            <person name="Gao L."/>
            <person name="Xia E."/>
            <person name="Lu Y."/>
            <person name="Tai Y."/>
            <person name="She G."/>
            <person name="Sun J."/>
            <person name="Cao H."/>
            <person name="Tong W."/>
            <person name="Gao Q."/>
            <person name="Li Y."/>
            <person name="Deng W."/>
            <person name="Jiang X."/>
            <person name="Wang W."/>
            <person name="Chen Q."/>
            <person name="Zhang S."/>
            <person name="Li H."/>
            <person name="Wu J."/>
            <person name="Wang P."/>
            <person name="Li P."/>
            <person name="Shi C."/>
            <person name="Zheng F."/>
            <person name="Jian J."/>
            <person name="Huang B."/>
            <person name="Shan D."/>
            <person name="Shi M."/>
            <person name="Fang C."/>
            <person name="Yue Y."/>
            <person name="Li F."/>
            <person name="Li D."/>
            <person name="Wei S."/>
            <person name="Han B."/>
            <person name="Jiang C."/>
            <person name="Yin Y."/>
            <person name="Xia T."/>
            <person name="Zhang Z."/>
            <person name="Bennetzen J.L."/>
            <person name="Zhao S."/>
            <person name="Wan X."/>
        </authorList>
    </citation>
    <scope>NUCLEOTIDE SEQUENCE [LARGE SCALE GENOMIC DNA]</scope>
    <source>
        <strain evidence="5">cv. Shuchazao</strain>
        <tissue evidence="4">Leaf</tissue>
    </source>
</reference>
<dbReference type="PANTHER" id="PTHR13414:SF9">
    <property type="entry name" value="PROTON-COUPLED ZINC ANTIPORTER SLC30A9, MITOCHONDRIAL"/>
    <property type="match status" value="1"/>
</dbReference>
<name>A0A4S4D7D4_CAMSN</name>
<proteinExistence type="predicted"/>
<keyword evidence="3" id="KW-1133">Transmembrane helix</keyword>
<evidence type="ECO:0000256" key="2">
    <source>
        <dbReference type="SAM" id="MobiDB-lite"/>
    </source>
</evidence>
<dbReference type="InterPro" id="IPR040177">
    <property type="entry name" value="SLC30A9"/>
</dbReference>
<accession>A0A4S4D7D4</accession>
<evidence type="ECO:0000256" key="3">
    <source>
        <dbReference type="SAM" id="Phobius"/>
    </source>
</evidence>
<dbReference type="Proteomes" id="UP000306102">
    <property type="component" value="Unassembled WGS sequence"/>
</dbReference>
<feature type="region of interest" description="Disordered" evidence="2">
    <location>
        <begin position="310"/>
        <end position="356"/>
    </location>
</feature>
<dbReference type="PANTHER" id="PTHR13414">
    <property type="entry name" value="HUEL-CATION TRANSPORTER"/>
    <property type="match status" value="1"/>
</dbReference>
<organism evidence="4 5">
    <name type="scientific">Camellia sinensis var. sinensis</name>
    <name type="common">China tea</name>
    <dbReference type="NCBI Taxonomy" id="542762"/>
    <lineage>
        <taxon>Eukaryota</taxon>
        <taxon>Viridiplantae</taxon>
        <taxon>Streptophyta</taxon>
        <taxon>Embryophyta</taxon>
        <taxon>Tracheophyta</taxon>
        <taxon>Spermatophyta</taxon>
        <taxon>Magnoliopsida</taxon>
        <taxon>eudicotyledons</taxon>
        <taxon>Gunneridae</taxon>
        <taxon>Pentapetalae</taxon>
        <taxon>asterids</taxon>
        <taxon>Ericales</taxon>
        <taxon>Theaceae</taxon>
        <taxon>Camellia</taxon>
    </lineage>
</organism>
<evidence type="ECO:0000313" key="5">
    <source>
        <dbReference type="Proteomes" id="UP000306102"/>
    </source>
</evidence>
<comment type="caution">
    <text evidence="4">The sequence shown here is derived from an EMBL/GenBank/DDBJ whole genome shotgun (WGS) entry which is preliminary data.</text>
</comment>
<keyword evidence="3" id="KW-0812">Transmembrane</keyword>
<dbReference type="GO" id="GO:0008324">
    <property type="term" value="F:monoatomic cation transmembrane transporter activity"/>
    <property type="evidence" value="ECO:0007669"/>
    <property type="project" value="InterPro"/>
</dbReference>
<dbReference type="EMBL" id="SDRB02012232">
    <property type="protein sequence ID" value="THF98340.1"/>
    <property type="molecule type" value="Genomic_DNA"/>
</dbReference>
<feature type="transmembrane region" description="Helical" evidence="3">
    <location>
        <begin position="57"/>
        <end position="79"/>
    </location>
</feature>
<dbReference type="GO" id="GO:0006829">
    <property type="term" value="P:zinc ion transport"/>
    <property type="evidence" value="ECO:0007669"/>
    <property type="project" value="InterPro"/>
</dbReference>
<protein>
    <submittedName>
        <fullName evidence="4">Uncharacterized protein</fullName>
    </submittedName>
</protein>
<dbReference type="STRING" id="542762.A0A4S4D7D4"/>
<keyword evidence="5" id="KW-1185">Reference proteome</keyword>
<sequence length="421" mass="47205">MNEDKFEISNVRVEERIEEIMEEEAMVGSSRESFLDTLDTLVEATDVEATADAVAGAAAWAALVYSAVFTFHMVLYLLFGILDYLRYLGTLIRVEELSVSMQNKSNRKFARRKVAVFLIQRNRHALIGRAIDDHDMERVLHFLRNDPVVDAVYDCKSEVIGPGFFRFKAEIDFNGVILVQNYLKRTGREEWAKQHVSSFIYQEGRHAVCKPEETFSLFVSHATWTRFREATKEKDDTALLKLMSNYGEEVVTALGSEVDRLENKIQEIVPVRFLWFEPRQAGRSEKHGRDVLVGNHLNLHQLLLLLQQQTSHQMSNSQTRRGGQAASQPPMSTTSIGLKRRSTSPTKLPTYGEKASNGLGKGPEIIVGVRGRGPINASTSAVNVGRTGVNANVRGHAVSITSVLETIKARRLDKELATGSK</sequence>
<evidence type="ECO:0000256" key="1">
    <source>
        <dbReference type="ARBA" id="ARBA00022448"/>
    </source>
</evidence>
<dbReference type="AlphaFoldDB" id="A0A4S4D7D4"/>
<evidence type="ECO:0000313" key="4">
    <source>
        <dbReference type="EMBL" id="THF98340.1"/>
    </source>
</evidence>
<keyword evidence="1" id="KW-0813">Transport</keyword>
<keyword evidence="3" id="KW-0472">Membrane</keyword>